<gene>
    <name evidence="2" type="ORF">KZO38_03440</name>
</gene>
<dbReference type="EMBL" id="JAHXCT010000002">
    <property type="protein sequence ID" value="MBW4768814.1"/>
    <property type="molecule type" value="Genomic_DNA"/>
</dbReference>
<sequence>MASFLSFIFYLFLSALIFIGLMIFILYRRVKNVTNMFNKQRQSTQQQERGRTYRADNGETIVDYRNPQETGRKIFTKDEGEYVDYEEEK</sequence>
<accession>A0ABS6YDK5</accession>
<dbReference type="RefSeq" id="WP_219479893.1">
    <property type="nucleotide sequence ID" value="NZ_CAJZHJ010000014.1"/>
</dbReference>
<protein>
    <submittedName>
        <fullName evidence="2">DUF4834 family protein</fullName>
    </submittedName>
</protein>
<organism evidence="2 3">
    <name type="scientific">Hoylesella nanceiensis</name>
    <dbReference type="NCBI Taxonomy" id="425941"/>
    <lineage>
        <taxon>Bacteria</taxon>
        <taxon>Pseudomonadati</taxon>
        <taxon>Bacteroidota</taxon>
        <taxon>Bacteroidia</taxon>
        <taxon>Bacteroidales</taxon>
        <taxon>Prevotellaceae</taxon>
        <taxon>Hoylesella</taxon>
    </lineage>
</organism>
<comment type="caution">
    <text evidence="2">The sequence shown here is derived from an EMBL/GenBank/DDBJ whole genome shotgun (WGS) entry which is preliminary data.</text>
</comment>
<proteinExistence type="predicted"/>
<keyword evidence="1" id="KW-0472">Membrane</keyword>
<dbReference type="Proteomes" id="UP000788426">
    <property type="component" value="Unassembled WGS sequence"/>
</dbReference>
<evidence type="ECO:0000256" key="1">
    <source>
        <dbReference type="SAM" id="Phobius"/>
    </source>
</evidence>
<dbReference type="Pfam" id="PF16118">
    <property type="entry name" value="DUF4834"/>
    <property type="match status" value="1"/>
</dbReference>
<reference evidence="2 3" key="1">
    <citation type="submission" date="2021-07" db="EMBL/GenBank/DDBJ databases">
        <title>Genomic diversity and antimicrobial resistance of Prevotella spp. isolated from chronic lung disease airways.</title>
        <authorList>
            <person name="Webb K.A."/>
            <person name="Olagoke O.S."/>
            <person name="Baird T."/>
            <person name="Neill J."/>
            <person name="Pham A."/>
            <person name="Wells T.J."/>
            <person name="Ramsay K.A."/>
            <person name="Bell S.C."/>
            <person name="Sarovich D.S."/>
            <person name="Price E.P."/>
        </authorList>
    </citation>
    <scope>NUCLEOTIDE SEQUENCE [LARGE SCALE GENOMIC DNA]</scope>
    <source>
        <strain evidence="2 3">SCHI0011.S.12</strain>
    </source>
</reference>
<dbReference type="InterPro" id="IPR032272">
    <property type="entry name" value="DUF4834"/>
</dbReference>
<feature type="transmembrane region" description="Helical" evidence="1">
    <location>
        <begin position="6"/>
        <end position="27"/>
    </location>
</feature>
<keyword evidence="1" id="KW-1133">Transmembrane helix</keyword>
<keyword evidence="3" id="KW-1185">Reference proteome</keyword>
<name>A0ABS6YDK5_9BACT</name>
<evidence type="ECO:0000313" key="3">
    <source>
        <dbReference type="Proteomes" id="UP000788426"/>
    </source>
</evidence>
<evidence type="ECO:0000313" key="2">
    <source>
        <dbReference type="EMBL" id="MBW4768814.1"/>
    </source>
</evidence>
<keyword evidence="1" id="KW-0812">Transmembrane</keyword>